<comment type="subcellular location">
    <subcellularLocation>
        <location evidence="1">Membrane</location>
        <topology evidence="1">Multi-pass membrane protein</topology>
    </subcellularLocation>
</comment>
<dbReference type="EMBL" id="CP025120">
    <property type="protein sequence ID" value="AUD79727.1"/>
    <property type="molecule type" value="Genomic_DNA"/>
</dbReference>
<keyword evidence="4" id="KW-1133">Transmembrane helix</keyword>
<keyword evidence="5" id="KW-0472">Membrane</keyword>
<dbReference type="InterPro" id="IPR002528">
    <property type="entry name" value="MATE_fam"/>
</dbReference>
<dbReference type="GO" id="GO:0042910">
    <property type="term" value="F:xenobiotic transmembrane transporter activity"/>
    <property type="evidence" value="ECO:0007669"/>
    <property type="project" value="InterPro"/>
</dbReference>
<dbReference type="GO" id="GO:0005886">
    <property type="term" value="C:plasma membrane"/>
    <property type="evidence" value="ECO:0007669"/>
    <property type="project" value="TreeGrafter"/>
</dbReference>
<dbReference type="RefSeq" id="WP_106647526.1">
    <property type="nucleotide sequence ID" value="NZ_BMGO01000001.1"/>
</dbReference>
<organism evidence="6 7">
    <name type="scientific">Kangiella profundi</name>
    <dbReference type="NCBI Taxonomy" id="1561924"/>
    <lineage>
        <taxon>Bacteria</taxon>
        <taxon>Pseudomonadati</taxon>
        <taxon>Pseudomonadota</taxon>
        <taxon>Gammaproteobacteria</taxon>
        <taxon>Kangiellales</taxon>
        <taxon>Kangiellaceae</taxon>
        <taxon>Kangiella</taxon>
    </lineage>
</organism>
<reference evidence="6 7" key="1">
    <citation type="submission" date="2017-12" db="EMBL/GenBank/DDBJ databases">
        <title>Kangiella profundi FT102 completed genome.</title>
        <authorList>
            <person name="Xu J."/>
            <person name="Wang J."/>
            <person name="Lu Y."/>
        </authorList>
    </citation>
    <scope>NUCLEOTIDE SEQUENCE [LARGE SCALE GENOMIC DNA]</scope>
    <source>
        <strain evidence="6 7">FT102</strain>
    </source>
</reference>
<dbReference type="Pfam" id="PF01554">
    <property type="entry name" value="MatE"/>
    <property type="match status" value="2"/>
</dbReference>
<evidence type="ECO:0000256" key="5">
    <source>
        <dbReference type="ARBA" id="ARBA00023136"/>
    </source>
</evidence>
<dbReference type="GO" id="GO:0015297">
    <property type="term" value="F:antiporter activity"/>
    <property type="evidence" value="ECO:0007669"/>
    <property type="project" value="InterPro"/>
</dbReference>
<keyword evidence="3" id="KW-0812">Transmembrane</keyword>
<dbReference type="AlphaFoldDB" id="A0A2K9AE73"/>
<protein>
    <submittedName>
        <fullName evidence="6">MATE family efflux transporter</fullName>
    </submittedName>
</protein>
<gene>
    <name evidence="6" type="ORF">CW740_10905</name>
</gene>
<accession>A0A2K9AE73</accession>
<comment type="similarity">
    <text evidence="2">Belongs to the multi antimicrobial extrusion (MATE) (TC 2.A.66.1) family.</text>
</comment>
<dbReference type="Proteomes" id="UP000232693">
    <property type="component" value="Chromosome"/>
</dbReference>
<dbReference type="NCBIfam" id="TIGR00797">
    <property type="entry name" value="matE"/>
    <property type="match status" value="1"/>
</dbReference>
<evidence type="ECO:0000256" key="3">
    <source>
        <dbReference type="ARBA" id="ARBA00022692"/>
    </source>
</evidence>
<evidence type="ECO:0000256" key="1">
    <source>
        <dbReference type="ARBA" id="ARBA00004141"/>
    </source>
</evidence>
<dbReference type="PANTHER" id="PTHR42893">
    <property type="entry name" value="PROTEIN DETOXIFICATION 44, CHLOROPLASTIC-RELATED"/>
    <property type="match status" value="1"/>
</dbReference>
<evidence type="ECO:0000313" key="6">
    <source>
        <dbReference type="EMBL" id="AUD79727.1"/>
    </source>
</evidence>
<proteinExistence type="inferred from homology"/>
<dbReference type="PANTHER" id="PTHR42893:SF46">
    <property type="entry name" value="PROTEIN DETOXIFICATION 44, CHLOROPLASTIC"/>
    <property type="match status" value="1"/>
</dbReference>
<evidence type="ECO:0000256" key="2">
    <source>
        <dbReference type="ARBA" id="ARBA00010199"/>
    </source>
</evidence>
<name>A0A2K9AE73_9GAMM</name>
<sequence length="458" mass="50726">MKLWTIATLKTDLQRTDQHSAIWRIALPMLLSNMTVPLVGLVDSAVMGHLPEPYYLAAVGLGAALFTFIVWTMGFLRMITTGLVAQAYGAEDHVAIRQWLCLSSLLGLSVAFLTLLLNPWLIDLILWWIEGSPEVESSVLAYWNTRIWGLPFSLLNAVMIGWFLGMQTARIPFWMLLIINILNVVLDLYFVLGLGMTVEGVALASVIAEAVGFAFGAYHVVRLLSQYPIAEKFKLAWHKLKRLLSLNGDLLIRTLALELVFFTIHARGAELGDEVMAINAILLNFLLLIANGLDGFANAVEALVGKAIGRNSWRDFRSSINVGGLWSLIVSVIFALVFWLFIEQFIGLITTIDSVIAASEPYHLYIIFMALVSVWSFWLDGVFIGASQIGAMRNSMLIAVLVGFVPLNFVTKSLGNHGLWLAFYAFMLLRALSSVLFLKLGIKAGAYIALDKVPLTKE</sequence>
<dbReference type="InterPro" id="IPR044644">
    <property type="entry name" value="DinF-like"/>
</dbReference>
<evidence type="ECO:0000313" key="7">
    <source>
        <dbReference type="Proteomes" id="UP000232693"/>
    </source>
</evidence>
<evidence type="ECO:0000256" key="4">
    <source>
        <dbReference type="ARBA" id="ARBA00022989"/>
    </source>
</evidence>
<dbReference type="KEGG" id="kpd:CW740_10905"/>
<dbReference type="OrthoDB" id="9789527at2"/>
<keyword evidence="7" id="KW-1185">Reference proteome</keyword>
<dbReference type="CDD" id="cd13136">
    <property type="entry name" value="MATE_DinF_like"/>
    <property type="match status" value="1"/>
</dbReference>